<accession>A0ACB7YBC7</accession>
<protein>
    <submittedName>
        <fullName evidence="1">Uncharacterized protein</fullName>
    </submittedName>
</protein>
<name>A0ACB7YBC7_9ERIC</name>
<gene>
    <name evidence="1" type="ORF">Vadar_032599</name>
</gene>
<organism evidence="1 2">
    <name type="scientific">Vaccinium darrowii</name>
    <dbReference type="NCBI Taxonomy" id="229202"/>
    <lineage>
        <taxon>Eukaryota</taxon>
        <taxon>Viridiplantae</taxon>
        <taxon>Streptophyta</taxon>
        <taxon>Embryophyta</taxon>
        <taxon>Tracheophyta</taxon>
        <taxon>Spermatophyta</taxon>
        <taxon>Magnoliopsida</taxon>
        <taxon>eudicotyledons</taxon>
        <taxon>Gunneridae</taxon>
        <taxon>Pentapetalae</taxon>
        <taxon>asterids</taxon>
        <taxon>Ericales</taxon>
        <taxon>Ericaceae</taxon>
        <taxon>Vaccinioideae</taxon>
        <taxon>Vaccinieae</taxon>
        <taxon>Vaccinium</taxon>
    </lineage>
</organism>
<evidence type="ECO:0000313" key="2">
    <source>
        <dbReference type="Proteomes" id="UP000828048"/>
    </source>
</evidence>
<reference evidence="1 2" key="1">
    <citation type="journal article" date="2021" name="Hortic Res">
        <title>High-quality reference genome and annotation aids understanding of berry development for evergreen blueberry (Vaccinium darrowii).</title>
        <authorList>
            <person name="Yu J."/>
            <person name="Hulse-Kemp A.M."/>
            <person name="Babiker E."/>
            <person name="Staton M."/>
        </authorList>
    </citation>
    <scope>NUCLEOTIDE SEQUENCE [LARGE SCALE GENOMIC DNA]</scope>
    <source>
        <strain evidence="2">cv. NJ 8807/NJ 8810</strain>
        <tissue evidence="1">Young leaf</tissue>
    </source>
</reference>
<evidence type="ECO:0000313" key="1">
    <source>
        <dbReference type="EMBL" id="KAH7850417.1"/>
    </source>
</evidence>
<dbReference type="Proteomes" id="UP000828048">
    <property type="component" value="Chromosome 7"/>
</dbReference>
<keyword evidence="2" id="KW-1185">Reference proteome</keyword>
<dbReference type="EMBL" id="CM037157">
    <property type="protein sequence ID" value="KAH7850417.1"/>
    <property type="molecule type" value="Genomic_DNA"/>
</dbReference>
<sequence length="135" mass="16203">MVRCRKKEDDRKFFGRKGYATQNILVVLLVCDFDLTFVYASAGWEGSFHDNTIFKRVVYNPRDPEEDLFPPVENQADYTFQDLEDSDPTLKDREDMPQYGVLNDENDPHMNCVRNNIREQLRRQRISRERRRRQP</sequence>
<comment type="caution">
    <text evidence="1">The sequence shown here is derived from an EMBL/GenBank/DDBJ whole genome shotgun (WGS) entry which is preliminary data.</text>
</comment>
<proteinExistence type="predicted"/>